<dbReference type="PANTHER" id="PTHR33881:SF7">
    <property type="entry name" value="NEUROGENIC LOCUS NOTCH-LIKE PROTEIN"/>
    <property type="match status" value="1"/>
</dbReference>
<sequence>MDSTNLIAVLAILLALQSNTALGDFLSPLLSPYLDDVCKDVECGKGTCKASLNHVLSFTCECESGWKQTRDDDDDNLKFLPCVIPNCTLDYSCAKASLPAPAKDIPINESFFDPCYWIYCGEGSCKKASKFKHKCECTEGYANILNVTAFPCFRECTLGMDCTSLGITVSNKTASSTPNLVTTDENQANSILPWSFHWLSILVMSLAMVLWK</sequence>
<feature type="chain" id="PRO_5032331205" evidence="1">
    <location>
        <begin position="24"/>
        <end position="212"/>
    </location>
</feature>
<protein>
    <submittedName>
        <fullName evidence="2">Uncharacterized protein</fullName>
    </submittedName>
</protein>
<proteinExistence type="predicted"/>
<dbReference type="AlphaFoldDB" id="A0A834YHH2"/>
<evidence type="ECO:0000313" key="3">
    <source>
        <dbReference type="Proteomes" id="UP000655225"/>
    </source>
</evidence>
<evidence type="ECO:0000313" key="2">
    <source>
        <dbReference type="EMBL" id="KAF8388105.1"/>
    </source>
</evidence>
<gene>
    <name evidence="2" type="ORF">HHK36_026771</name>
</gene>
<evidence type="ECO:0000256" key="1">
    <source>
        <dbReference type="SAM" id="SignalP"/>
    </source>
</evidence>
<keyword evidence="1" id="KW-0732">Signal</keyword>
<feature type="signal peptide" evidence="1">
    <location>
        <begin position="1"/>
        <end position="23"/>
    </location>
</feature>
<name>A0A834YHH2_TETSI</name>
<accession>A0A834YHH2</accession>
<dbReference type="EMBL" id="JABCRI010000020">
    <property type="protein sequence ID" value="KAF8388105.1"/>
    <property type="molecule type" value="Genomic_DNA"/>
</dbReference>
<comment type="caution">
    <text evidence="2">The sequence shown here is derived from an EMBL/GenBank/DDBJ whole genome shotgun (WGS) entry which is preliminary data.</text>
</comment>
<dbReference type="OrthoDB" id="1914642at2759"/>
<dbReference type="OMA" id="SSLWFIT"/>
<organism evidence="2 3">
    <name type="scientific">Tetracentron sinense</name>
    <name type="common">Spur-leaf</name>
    <dbReference type="NCBI Taxonomy" id="13715"/>
    <lineage>
        <taxon>Eukaryota</taxon>
        <taxon>Viridiplantae</taxon>
        <taxon>Streptophyta</taxon>
        <taxon>Embryophyta</taxon>
        <taxon>Tracheophyta</taxon>
        <taxon>Spermatophyta</taxon>
        <taxon>Magnoliopsida</taxon>
        <taxon>Trochodendrales</taxon>
        <taxon>Trochodendraceae</taxon>
        <taxon>Tetracentron</taxon>
    </lineage>
</organism>
<reference evidence="2 3" key="1">
    <citation type="submission" date="2020-04" db="EMBL/GenBank/DDBJ databases">
        <title>Plant Genome Project.</title>
        <authorList>
            <person name="Zhang R.-G."/>
        </authorList>
    </citation>
    <scope>NUCLEOTIDE SEQUENCE [LARGE SCALE GENOMIC DNA]</scope>
    <source>
        <strain evidence="2">YNK0</strain>
        <tissue evidence="2">Leaf</tissue>
    </source>
</reference>
<keyword evidence="3" id="KW-1185">Reference proteome</keyword>
<dbReference type="PANTHER" id="PTHR33881">
    <property type="entry name" value="NEUROGENIC LOCUS NOTCH-LIKE PROTEIN"/>
    <property type="match status" value="1"/>
</dbReference>
<dbReference type="Proteomes" id="UP000655225">
    <property type="component" value="Unassembled WGS sequence"/>
</dbReference>